<accession>A0A1D7QY22</accession>
<name>A0A1D7QY22_9BACI</name>
<reference evidence="1 2" key="1">
    <citation type="submission" date="2015-08" db="EMBL/GenBank/DDBJ databases">
        <title>The complete genome sequence of Bacillus beveridgei MLTeJB.</title>
        <authorList>
            <person name="Hanson T.E."/>
            <person name="Mesa C."/>
            <person name="Basesman S.M."/>
            <person name="Oremland R.S."/>
        </authorList>
    </citation>
    <scope>NUCLEOTIDE SEQUENCE [LARGE SCALE GENOMIC DNA]</scope>
    <source>
        <strain evidence="1 2">MLTeJB</strain>
    </source>
</reference>
<dbReference type="Proteomes" id="UP000094463">
    <property type="component" value="Chromosome"/>
</dbReference>
<organism evidence="1 2">
    <name type="scientific">Salisediminibacterium beveridgei</name>
    <dbReference type="NCBI Taxonomy" id="632773"/>
    <lineage>
        <taxon>Bacteria</taxon>
        <taxon>Bacillati</taxon>
        <taxon>Bacillota</taxon>
        <taxon>Bacilli</taxon>
        <taxon>Bacillales</taxon>
        <taxon>Bacillaceae</taxon>
        <taxon>Salisediminibacterium</taxon>
    </lineage>
</organism>
<keyword evidence="2" id="KW-1185">Reference proteome</keyword>
<gene>
    <name evidence="1" type="ORF">BBEV_2560</name>
</gene>
<dbReference type="KEGG" id="bbev:BBEV_2560"/>
<protein>
    <submittedName>
        <fullName evidence="1">Uncharacterized protein</fullName>
    </submittedName>
</protein>
<evidence type="ECO:0000313" key="2">
    <source>
        <dbReference type="Proteomes" id="UP000094463"/>
    </source>
</evidence>
<proteinExistence type="predicted"/>
<sequence>MFKLRLILVLCLYFFLFSGVIMAKEEVVEEDLKDRFEIRENYIYDKKEDRRFMNPISIEDGLIVEQDLEEFKKKLINKELLNQNIPYNKINMESNENDIGPLDGSGSITNRYVEQVTYPRVGNSVRLSRNISCSEDLVSDCPISFSEETTISQEFSGSVEVGWRSIISGGASFAWNTGSVVSQSLSETVAVPRGETGHARYMPNFDATSGVVQRVTAQGTVLSETRVVGYSPQKEDGVATGTIYVEY</sequence>
<evidence type="ECO:0000313" key="1">
    <source>
        <dbReference type="EMBL" id="AOM83899.1"/>
    </source>
</evidence>
<dbReference type="AlphaFoldDB" id="A0A1D7QY22"/>
<dbReference type="EMBL" id="CP012502">
    <property type="protein sequence ID" value="AOM83899.1"/>
    <property type="molecule type" value="Genomic_DNA"/>
</dbReference>